<dbReference type="EMBL" id="CAUJNA010003581">
    <property type="protein sequence ID" value="CAJ1405345.1"/>
    <property type="molecule type" value="Genomic_DNA"/>
</dbReference>
<proteinExistence type="predicted"/>
<feature type="non-terminal residue" evidence="1">
    <location>
        <position position="1"/>
    </location>
</feature>
<accession>A0AA36JH63</accession>
<keyword evidence="2" id="KW-1185">Reference proteome</keyword>
<dbReference type="Proteomes" id="UP001178507">
    <property type="component" value="Unassembled WGS sequence"/>
</dbReference>
<evidence type="ECO:0000313" key="2">
    <source>
        <dbReference type="Proteomes" id="UP001178507"/>
    </source>
</evidence>
<comment type="caution">
    <text evidence="1">The sequence shown here is derived from an EMBL/GenBank/DDBJ whole genome shotgun (WGS) entry which is preliminary data.</text>
</comment>
<sequence>MSTTPGRLETTSSLGQLFGSEGLQEGPAIAELLRARRLFTLQDMVYLAPWELRDWLLSTEEEAEELLQRGWAALAAPPRSAW</sequence>
<reference evidence="1" key="1">
    <citation type="submission" date="2023-08" db="EMBL/GenBank/DDBJ databases">
        <authorList>
            <person name="Chen Y."/>
            <person name="Shah S."/>
            <person name="Dougan E. K."/>
            <person name="Thang M."/>
            <person name="Chan C."/>
        </authorList>
    </citation>
    <scope>NUCLEOTIDE SEQUENCE</scope>
</reference>
<evidence type="ECO:0000313" key="1">
    <source>
        <dbReference type="EMBL" id="CAJ1405345.1"/>
    </source>
</evidence>
<protein>
    <submittedName>
        <fullName evidence="1">Uncharacterized protein</fullName>
    </submittedName>
</protein>
<organism evidence="1 2">
    <name type="scientific">Effrenium voratum</name>
    <dbReference type="NCBI Taxonomy" id="2562239"/>
    <lineage>
        <taxon>Eukaryota</taxon>
        <taxon>Sar</taxon>
        <taxon>Alveolata</taxon>
        <taxon>Dinophyceae</taxon>
        <taxon>Suessiales</taxon>
        <taxon>Symbiodiniaceae</taxon>
        <taxon>Effrenium</taxon>
    </lineage>
</organism>
<dbReference type="AlphaFoldDB" id="A0AA36JH63"/>
<name>A0AA36JH63_9DINO</name>
<gene>
    <name evidence="1" type="ORF">EVOR1521_LOCUS27582</name>
</gene>